<dbReference type="InterPro" id="IPR009282">
    <property type="entry name" value="DUF937"/>
</dbReference>
<dbReference type="Pfam" id="PF06078">
    <property type="entry name" value="DUF937"/>
    <property type="match status" value="1"/>
</dbReference>
<name>A0ABP4QVH5_9ACTN</name>
<feature type="compositionally biased region" description="Basic and acidic residues" evidence="1">
    <location>
        <begin position="223"/>
        <end position="234"/>
    </location>
</feature>
<evidence type="ECO:0000313" key="3">
    <source>
        <dbReference type="Proteomes" id="UP001500064"/>
    </source>
</evidence>
<dbReference type="Proteomes" id="UP001500064">
    <property type="component" value="Unassembled WGS sequence"/>
</dbReference>
<sequence>MTLYDELLAGLGDSGLEQIAGMLGSDTLTARKVIEAVSGTIVGGLARNAEHPDGADALLGALDDHRDADPFNGDVASLTRDGHSILGHVLGGQGTELAASQLSRLAGVDSGTIMKLMPLIAPMILSLLAGRAASRDMDPAALADDLERERASVPGGLGELLDGILGDIFGGAVPRQMGPYEPRIDPYRTEHEIPPSSGTSGRGHGATPATGGAERGLTPGTARGERGMTSRGERGAAPGTADPDW</sequence>
<accession>A0ABP4QVH5</accession>
<feature type="region of interest" description="Disordered" evidence="1">
    <location>
        <begin position="183"/>
        <end position="245"/>
    </location>
</feature>
<gene>
    <name evidence="2" type="ORF">GCM10009733_016460</name>
</gene>
<dbReference type="EMBL" id="BAAAMU010000008">
    <property type="protein sequence ID" value="GAA1620659.1"/>
    <property type="molecule type" value="Genomic_DNA"/>
</dbReference>
<proteinExistence type="predicted"/>
<keyword evidence="3" id="KW-1185">Reference proteome</keyword>
<protein>
    <recommendedName>
        <fullName evidence="4">DUF937 domain-containing protein</fullName>
    </recommendedName>
</protein>
<comment type="caution">
    <text evidence="2">The sequence shown here is derived from an EMBL/GenBank/DDBJ whole genome shotgun (WGS) entry which is preliminary data.</text>
</comment>
<evidence type="ECO:0008006" key="4">
    <source>
        <dbReference type="Google" id="ProtNLM"/>
    </source>
</evidence>
<reference evidence="3" key="1">
    <citation type="journal article" date="2019" name="Int. J. Syst. Evol. Microbiol.">
        <title>The Global Catalogue of Microorganisms (GCM) 10K type strain sequencing project: providing services to taxonomists for standard genome sequencing and annotation.</title>
        <authorList>
            <consortium name="The Broad Institute Genomics Platform"/>
            <consortium name="The Broad Institute Genome Sequencing Center for Infectious Disease"/>
            <person name="Wu L."/>
            <person name="Ma J."/>
        </authorList>
    </citation>
    <scope>NUCLEOTIDE SEQUENCE [LARGE SCALE GENOMIC DNA]</scope>
    <source>
        <strain evidence="3">JCM 13929</strain>
    </source>
</reference>
<evidence type="ECO:0000256" key="1">
    <source>
        <dbReference type="SAM" id="MobiDB-lite"/>
    </source>
</evidence>
<evidence type="ECO:0000313" key="2">
    <source>
        <dbReference type="EMBL" id="GAA1620659.1"/>
    </source>
</evidence>
<feature type="compositionally biased region" description="Basic and acidic residues" evidence="1">
    <location>
        <begin position="183"/>
        <end position="193"/>
    </location>
</feature>
<organism evidence="2 3">
    <name type="scientific">Nonomuraea maheshkhaliensis</name>
    <dbReference type="NCBI Taxonomy" id="419590"/>
    <lineage>
        <taxon>Bacteria</taxon>
        <taxon>Bacillati</taxon>
        <taxon>Actinomycetota</taxon>
        <taxon>Actinomycetes</taxon>
        <taxon>Streptosporangiales</taxon>
        <taxon>Streptosporangiaceae</taxon>
        <taxon>Nonomuraea</taxon>
    </lineage>
</organism>
<dbReference type="RefSeq" id="WP_346102772.1">
    <property type="nucleotide sequence ID" value="NZ_BAAAMU010000008.1"/>
</dbReference>